<dbReference type="FunFam" id="1.20.910.10:FF:000006">
    <property type="entry name" value="Bifunctional TH2 protein, mitochondrial"/>
    <property type="match status" value="1"/>
</dbReference>
<dbReference type="InterPro" id="IPR023214">
    <property type="entry name" value="HAD_sf"/>
</dbReference>
<gene>
    <name evidence="2" type="ORF">AQUCO_02500042v1</name>
</gene>
<keyword evidence="3" id="KW-1185">Reference proteome</keyword>
<dbReference type="FunCoup" id="A0A2G5D965">
    <property type="interactions" value="2369"/>
</dbReference>
<protein>
    <recommendedName>
        <fullName evidence="1">Thiaminase-2/PQQC domain-containing protein</fullName>
    </recommendedName>
</protein>
<dbReference type="EMBL" id="KZ305042">
    <property type="protein sequence ID" value="PIA40048.1"/>
    <property type="molecule type" value="Genomic_DNA"/>
</dbReference>
<dbReference type="OrthoDB" id="10028886at2759"/>
<dbReference type="SUPFAM" id="SSF56784">
    <property type="entry name" value="HAD-like"/>
    <property type="match status" value="1"/>
</dbReference>
<sequence length="620" mass="68957">MRFLIRNPSFRAISSSICGFEALNFTSLRKSLRSSFSARFYSKSCSSSNFNLKSSKSISTKMGVVAVSDEEGIARRFWIKFKRETVFAMYTPFVVCLASGNLNLETFRHYIAQDVHFLKAFAQAYELAEDCADDDDDKVLIREMRKSVIEELKMHSSFAQEWGLDPAKETSANSATVKYTEFLLATASGKVEDGKGVGKIATPFEKTKVAAYALGAMTPCMRLYAFLGKELHSLLDPNGGSHLYEKWIENYSSGSFEASALRTENMLDKLSVSLTGEELEVIEKLYHRAMKLEIDFFSAQTIPQRTAIPLSTVLDPVRRRLAIFSDFDLTCTVVDSSAILAEIAILTAPKTNQNDPENSLVRMSSSDLRNTWGVLSTQYTEEYEQCIESILPSEKAKEFDYEGLCKALEQLCGFEKRANSRVVESGVLKGINKEDIKRAAERIKLQDGCTGFFQKIVKNEELNADIHVLSYCWCGDLIRSAFSSGGLNGLDIHANEFTYEGSISTGEIIKKVESPMDKVQVFREITDSDKENHLSVYIGDSVGDLLCLLEADVGIVIGSSESLRRLGSQFGVSFVPLFSGLVKKQKEFGENESSKWKGLSGTLYTVSSWAEIHALVLGPP</sequence>
<dbReference type="InParanoid" id="A0A2G5D965"/>
<dbReference type="PANTHER" id="PTHR43198:SF2">
    <property type="entry name" value="SI:CH1073-67J19.1-RELATED"/>
    <property type="match status" value="1"/>
</dbReference>
<dbReference type="InterPro" id="IPR016084">
    <property type="entry name" value="Haem_Oase-like_multi-hlx"/>
</dbReference>
<dbReference type="Gene3D" id="3.40.50.1000">
    <property type="entry name" value="HAD superfamily/HAD-like"/>
    <property type="match status" value="1"/>
</dbReference>
<name>A0A2G5D965_AQUCA</name>
<organism evidence="2 3">
    <name type="scientific">Aquilegia coerulea</name>
    <name type="common">Rocky mountain columbine</name>
    <dbReference type="NCBI Taxonomy" id="218851"/>
    <lineage>
        <taxon>Eukaryota</taxon>
        <taxon>Viridiplantae</taxon>
        <taxon>Streptophyta</taxon>
        <taxon>Embryophyta</taxon>
        <taxon>Tracheophyta</taxon>
        <taxon>Spermatophyta</taxon>
        <taxon>Magnoliopsida</taxon>
        <taxon>Ranunculales</taxon>
        <taxon>Ranunculaceae</taxon>
        <taxon>Thalictroideae</taxon>
        <taxon>Aquilegia</taxon>
    </lineage>
</organism>
<reference evidence="2 3" key="1">
    <citation type="submission" date="2017-09" db="EMBL/GenBank/DDBJ databases">
        <title>WGS assembly of Aquilegia coerulea Goldsmith.</title>
        <authorList>
            <person name="Hodges S."/>
            <person name="Kramer E."/>
            <person name="Nordborg M."/>
            <person name="Tomkins J."/>
            <person name="Borevitz J."/>
            <person name="Derieg N."/>
            <person name="Yan J."/>
            <person name="Mihaltcheva S."/>
            <person name="Hayes R.D."/>
            <person name="Rokhsar D."/>
        </authorList>
    </citation>
    <scope>NUCLEOTIDE SEQUENCE [LARGE SCALE GENOMIC DNA]</scope>
    <source>
        <strain evidence="3">cv. Goldsmith</strain>
    </source>
</reference>
<dbReference type="PANTHER" id="PTHR43198">
    <property type="entry name" value="BIFUNCTIONAL TH2 PROTEIN"/>
    <property type="match status" value="1"/>
</dbReference>
<dbReference type="CDD" id="cd19368">
    <property type="entry name" value="TenA_C_AtTH2-like"/>
    <property type="match status" value="1"/>
</dbReference>
<dbReference type="InterPro" id="IPR004305">
    <property type="entry name" value="Thiaminase-2/PQQC"/>
</dbReference>
<proteinExistence type="predicted"/>
<evidence type="ECO:0000313" key="3">
    <source>
        <dbReference type="Proteomes" id="UP000230069"/>
    </source>
</evidence>
<accession>A0A2G5D965</accession>
<dbReference type="SUPFAM" id="SSF48613">
    <property type="entry name" value="Heme oxygenase-like"/>
    <property type="match status" value="1"/>
</dbReference>
<dbReference type="STRING" id="218851.A0A2G5D965"/>
<dbReference type="GO" id="GO:0005829">
    <property type="term" value="C:cytosol"/>
    <property type="evidence" value="ECO:0007669"/>
    <property type="project" value="TreeGrafter"/>
</dbReference>
<feature type="domain" description="Thiaminase-2/PQQC" evidence="1">
    <location>
        <begin position="211"/>
        <end position="299"/>
    </location>
</feature>
<dbReference type="GO" id="GO:0006772">
    <property type="term" value="P:thiamine metabolic process"/>
    <property type="evidence" value="ECO:0007669"/>
    <property type="project" value="UniProtKB-ARBA"/>
</dbReference>
<dbReference type="AlphaFoldDB" id="A0A2G5D965"/>
<dbReference type="Proteomes" id="UP000230069">
    <property type="component" value="Unassembled WGS sequence"/>
</dbReference>
<evidence type="ECO:0000313" key="2">
    <source>
        <dbReference type="EMBL" id="PIA40048.1"/>
    </source>
</evidence>
<feature type="domain" description="Thiaminase-2/PQQC" evidence="1">
    <location>
        <begin position="92"/>
        <end position="189"/>
    </location>
</feature>
<dbReference type="InterPro" id="IPR050967">
    <property type="entry name" value="Thiamine_Salvage_TenA"/>
</dbReference>
<dbReference type="Pfam" id="PF03070">
    <property type="entry name" value="TENA_THI-4"/>
    <property type="match status" value="2"/>
</dbReference>
<dbReference type="Gene3D" id="1.20.910.10">
    <property type="entry name" value="Heme oxygenase-like"/>
    <property type="match status" value="1"/>
</dbReference>
<evidence type="ECO:0000259" key="1">
    <source>
        <dbReference type="Pfam" id="PF03070"/>
    </source>
</evidence>
<dbReference type="InterPro" id="IPR036412">
    <property type="entry name" value="HAD-like_sf"/>
</dbReference>